<accession>A0ABQ8GBE1</accession>
<evidence type="ECO:0000256" key="2">
    <source>
        <dbReference type="ARBA" id="ARBA00022763"/>
    </source>
</evidence>
<dbReference type="PANTHER" id="PTHR28529">
    <property type="entry name" value="DNA REPAIR PROTEIN SWI5 HOMOLOG"/>
    <property type="match status" value="1"/>
</dbReference>
<protein>
    <submittedName>
        <fullName evidence="5">Swi5-domain-containing protein</fullName>
    </submittedName>
</protein>
<feature type="region of interest" description="Disordered" evidence="4">
    <location>
        <begin position="75"/>
        <end position="101"/>
    </location>
</feature>
<evidence type="ECO:0000256" key="1">
    <source>
        <dbReference type="ARBA" id="ARBA00008060"/>
    </source>
</evidence>
<dbReference type="PANTHER" id="PTHR28529:SF2">
    <property type="entry name" value="DNA REPAIR PROTEIN SWI5 HOMOLOG"/>
    <property type="match status" value="1"/>
</dbReference>
<comment type="caution">
    <text evidence="5">The sequence shown here is derived from an EMBL/GenBank/DDBJ whole genome shotgun (WGS) entry which is preliminary data.</text>
</comment>
<name>A0ABQ8GBE1_9PEZI</name>
<sequence>MDAAKQQAHHDQHAPVEPDASPGNEGEMRAHGDPRLPNAQARTAALEATLADLTARRASLLSNLAALPSVAEMLPREASASASASASAGAESSAESEKDALLRAARAVVQERIRRLNQYNEMRDAGQGLMGIIAESRGVRIRDVQEEFDISAKD</sequence>
<comment type="similarity">
    <text evidence="1">Belongs to the SWI5/SAE3 family.</text>
</comment>
<gene>
    <name evidence="5" type="ORF">B0J12DRAFT_739981</name>
</gene>
<feature type="region of interest" description="Disordered" evidence="4">
    <location>
        <begin position="1"/>
        <end position="43"/>
    </location>
</feature>
<keyword evidence="6" id="KW-1185">Reference proteome</keyword>
<reference evidence="5 6" key="1">
    <citation type="journal article" date="2021" name="Nat. Commun.">
        <title>Genetic determinants of endophytism in the Arabidopsis root mycobiome.</title>
        <authorList>
            <person name="Mesny F."/>
            <person name="Miyauchi S."/>
            <person name="Thiergart T."/>
            <person name="Pickel B."/>
            <person name="Atanasova L."/>
            <person name="Karlsson M."/>
            <person name="Huettel B."/>
            <person name="Barry K.W."/>
            <person name="Haridas S."/>
            <person name="Chen C."/>
            <person name="Bauer D."/>
            <person name="Andreopoulos W."/>
            <person name="Pangilinan J."/>
            <person name="LaButti K."/>
            <person name="Riley R."/>
            <person name="Lipzen A."/>
            <person name="Clum A."/>
            <person name="Drula E."/>
            <person name="Henrissat B."/>
            <person name="Kohler A."/>
            <person name="Grigoriev I.V."/>
            <person name="Martin F.M."/>
            <person name="Hacquard S."/>
        </authorList>
    </citation>
    <scope>NUCLEOTIDE SEQUENCE [LARGE SCALE GENOMIC DNA]</scope>
    <source>
        <strain evidence="5 6">MPI-SDFR-AT-0080</strain>
    </source>
</reference>
<proteinExistence type="inferred from homology"/>
<dbReference type="Gene3D" id="1.20.5.170">
    <property type="match status" value="1"/>
</dbReference>
<evidence type="ECO:0000313" key="5">
    <source>
        <dbReference type="EMBL" id="KAH7051026.1"/>
    </source>
</evidence>
<feature type="compositionally biased region" description="Low complexity" evidence="4">
    <location>
        <begin position="75"/>
        <end position="93"/>
    </location>
</feature>
<evidence type="ECO:0000256" key="4">
    <source>
        <dbReference type="SAM" id="MobiDB-lite"/>
    </source>
</evidence>
<dbReference type="EMBL" id="JAGTJR010000012">
    <property type="protein sequence ID" value="KAH7051026.1"/>
    <property type="molecule type" value="Genomic_DNA"/>
</dbReference>
<organism evidence="5 6">
    <name type="scientific">Macrophomina phaseolina</name>
    <dbReference type="NCBI Taxonomy" id="35725"/>
    <lineage>
        <taxon>Eukaryota</taxon>
        <taxon>Fungi</taxon>
        <taxon>Dikarya</taxon>
        <taxon>Ascomycota</taxon>
        <taxon>Pezizomycotina</taxon>
        <taxon>Dothideomycetes</taxon>
        <taxon>Dothideomycetes incertae sedis</taxon>
        <taxon>Botryosphaeriales</taxon>
        <taxon>Botryosphaeriaceae</taxon>
        <taxon>Macrophomina</taxon>
    </lineage>
</organism>
<evidence type="ECO:0000256" key="3">
    <source>
        <dbReference type="ARBA" id="ARBA00023204"/>
    </source>
</evidence>
<dbReference type="Proteomes" id="UP000774617">
    <property type="component" value="Unassembled WGS sequence"/>
</dbReference>
<keyword evidence="2" id="KW-0227">DNA damage</keyword>
<dbReference type="Pfam" id="PF07061">
    <property type="entry name" value="Swi5"/>
    <property type="match status" value="1"/>
</dbReference>
<keyword evidence="3" id="KW-0234">DNA repair</keyword>
<dbReference type="InterPro" id="IPR010760">
    <property type="entry name" value="DNA-repair_Swi5"/>
</dbReference>
<evidence type="ECO:0000313" key="6">
    <source>
        <dbReference type="Proteomes" id="UP000774617"/>
    </source>
</evidence>